<dbReference type="EMBL" id="JPKY01000121">
    <property type="protein sequence ID" value="KFH41618.1"/>
    <property type="molecule type" value="Genomic_DNA"/>
</dbReference>
<name>A0A086SWY6_HAPC1</name>
<accession>A0A086SWY6</accession>
<reference evidence="2" key="1">
    <citation type="journal article" date="2014" name="Genome Announc.">
        <title>Genome sequence and annotation of Acremonium chrysogenum, producer of the beta-lactam antibiotic cephalosporin C.</title>
        <authorList>
            <person name="Terfehr D."/>
            <person name="Dahlmann T.A."/>
            <person name="Specht T."/>
            <person name="Zadra I."/>
            <person name="Kuernsteiner H."/>
            <person name="Kueck U."/>
        </authorList>
    </citation>
    <scope>NUCLEOTIDE SEQUENCE [LARGE SCALE GENOMIC DNA]</scope>
    <source>
        <strain evidence="2">ATCC 11550 / CBS 779.69 / DSM 880 / IAM 14645 / JCM 23072 / IMI 49137</strain>
    </source>
</reference>
<gene>
    <name evidence="1" type="ORF">ACRE_076780</name>
</gene>
<dbReference type="OrthoDB" id="2901184at2759"/>
<dbReference type="AlphaFoldDB" id="A0A086SWY6"/>
<keyword evidence="2" id="KW-1185">Reference proteome</keyword>
<proteinExistence type="predicted"/>
<comment type="caution">
    <text evidence="1">The sequence shown here is derived from an EMBL/GenBank/DDBJ whole genome shotgun (WGS) entry which is preliminary data.</text>
</comment>
<protein>
    <submittedName>
        <fullName evidence="1">Uncharacterized protein</fullName>
    </submittedName>
</protein>
<evidence type="ECO:0000313" key="1">
    <source>
        <dbReference type="EMBL" id="KFH41618.1"/>
    </source>
</evidence>
<organism evidence="1 2">
    <name type="scientific">Hapsidospora chrysogenum (strain ATCC 11550 / CBS 779.69 / DSM 880 / IAM 14645 / JCM 23072 / IMI 49137)</name>
    <name type="common">Acremonium chrysogenum</name>
    <dbReference type="NCBI Taxonomy" id="857340"/>
    <lineage>
        <taxon>Eukaryota</taxon>
        <taxon>Fungi</taxon>
        <taxon>Dikarya</taxon>
        <taxon>Ascomycota</taxon>
        <taxon>Pezizomycotina</taxon>
        <taxon>Sordariomycetes</taxon>
        <taxon>Hypocreomycetidae</taxon>
        <taxon>Hypocreales</taxon>
        <taxon>Bionectriaceae</taxon>
        <taxon>Hapsidospora</taxon>
    </lineage>
</organism>
<dbReference type="Proteomes" id="UP000029964">
    <property type="component" value="Unassembled WGS sequence"/>
</dbReference>
<sequence>MPLDDLGSLIINPVVFLTHLVYLQLTFTHVDASDLLPLYCAFCLLARRADDIVDDRSSLWPPRALGW</sequence>
<dbReference type="HOGENOM" id="CLU_2868251_0_0_1"/>
<evidence type="ECO:0000313" key="2">
    <source>
        <dbReference type="Proteomes" id="UP000029964"/>
    </source>
</evidence>